<dbReference type="EMBL" id="CM026427">
    <property type="protein sequence ID" value="KAG0568964.1"/>
    <property type="molecule type" value="Genomic_DNA"/>
</dbReference>
<dbReference type="Proteomes" id="UP000822688">
    <property type="component" value="Chromosome 6"/>
</dbReference>
<organism evidence="2 3">
    <name type="scientific">Ceratodon purpureus</name>
    <name type="common">Fire moss</name>
    <name type="synonym">Dicranum purpureum</name>
    <dbReference type="NCBI Taxonomy" id="3225"/>
    <lineage>
        <taxon>Eukaryota</taxon>
        <taxon>Viridiplantae</taxon>
        <taxon>Streptophyta</taxon>
        <taxon>Embryophyta</taxon>
        <taxon>Bryophyta</taxon>
        <taxon>Bryophytina</taxon>
        <taxon>Bryopsida</taxon>
        <taxon>Dicranidae</taxon>
        <taxon>Pseudoditrichales</taxon>
        <taxon>Ditrichaceae</taxon>
        <taxon>Ceratodon</taxon>
    </lineage>
</organism>
<keyword evidence="3" id="KW-1185">Reference proteome</keyword>
<proteinExistence type="predicted"/>
<evidence type="ECO:0000256" key="1">
    <source>
        <dbReference type="SAM" id="SignalP"/>
    </source>
</evidence>
<name>A0A8T0HFE4_CERPU</name>
<keyword evidence="1" id="KW-0732">Signal</keyword>
<comment type="caution">
    <text evidence="2">The sequence shown here is derived from an EMBL/GenBank/DDBJ whole genome shotgun (WGS) entry which is preliminary data.</text>
</comment>
<gene>
    <name evidence="2" type="ORF">KC19_6G055900</name>
</gene>
<evidence type="ECO:0000313" key="3">
    <source>
        <dbReference type="Proteomes" id="UP000822688"/>
    </source>
</evidence>
<protein>
    <recommendedName>
        <fullName evidence="4">Secreted protein</fullName>
    </recommendedName>
</protein>
<feature type="signal peptide" evidence="1">
    <location>
        <begin position="1"/>
        <end position="21"/>
    </location>
</feature>
<evidence type="ECO:0000313" key="2">
    <source>
        <dbReference type="EMBL" id="KAG0568964.1"/>
    </source>
</evidence>
<dbReference type="AlphaFoldDB" id="A0A8T0HFE4"/>
<evidence type="ECO:0008006" key="4">
    <source>
        <dbReference type="Google" id="ProtNLM"/>
    </source>
</evidence>
<reference evidence="2 3" key="1">
    <citation type="submission" date="2020-06" db="EMBL/GenBank/DDBJ databases">
        <title>WGS assembly of Ceratodon purpureus strain R40.</title>
        <authorList>
            <person name="Carey S.B."/>
            <person name="Jenkins J."/>
            <person name="Shu S."/>
            <person name="Lovell J.T."/>
            <person name="Sreedasyam A."/>
            <person name="Maumus F."/>
            <person name="Tiley G.P."/>
            <person name="Fernandez-Pozo N."/>
            <person name="Barry K."/>
            <person name="Chen C."/>
            <person name="Wang M."/>
            <person name="Lipzen A."/>
            <person name="Daum C."/>
            <person name="Saski C.A."/>
            <person name="Payton A.C."/>
            <person name="Mcbreen J.C."/>
            <person name="Conrad R.E."/>
            <person name="Kollar L.M."/>
            <person name="Olsson S."/>
            <person name="Huttunen S."/>
            <person name="Landis J.B."/>
            <person name="Wickett N.J."/>
            <person name="Johnson M.G."/>
            <person name="Rensing S.A."/>
            <person name="Grimwood J."/>
            <person name="Schmutz J."/>
            <person name="Mcdaniel S.F."/>
        </authorList>
    </citation>
    <scope>NUCLEOTIDE SEQUENCE [LARGE SCALE GENOMIC DNA]</scope>
    <source>
        <strain evidence="2 3">R40</strain>
    </source>
</reference>
<sequence length="72" mass="8398">MLCEWYHLCLGFLSMLRTLAACPHFQPVHARCTLEIERVNLSWIVALHYQNAANLFTMILSLVTNDFDLVWC</sequence>
<accession>A0A8T0HFE4</accession>
<feature type="chain" id="PRO_5035934906" description="Secreted protein" evidence="1">
    <location>
        <begin position="22"/>
        <end position="72"/>
    </location>
</feature>